<keyword evidence="4" id="KW-1185">Reference proteome</keyword>
<dbReference type="PANTHER" id="PTHR30203">
    <property type="entry name" value="OUTER MEMBRANE CATION EFFLUX PROTEIN"/>
    <property type="match status" value="1"/>
</dbReference>
<dbReference type="GO" id="GO:0005886">
    <property type="term" value="C:plasma membrane"/>
    <property type="evidence" value="ECO:0007669"/>
    <property type="project" value="UniProtKB-SubCell"/>
</dbReference>
<dbReference type="AlphaFoldDB" id="A0AAW3MUQ3"/>
<comment type="caution">
    <text evidence="3">The sequence shown here is derived from an EMBL/GenBank/DDBJ whole genome shotgun (WGS) entry which is preliminary data.</text>
</comment>
<keyword evidence="2" id="KW-0564">Palmitate</keyword>
<sequence length="455" mass="47761">MSGLAGCASDHVGTQPTIDVPVTWRTSPLLAPGGLDVRWSNGFGSTVLQNLIAQALEQGTDVAAASARLQQANAMLADTRSSLFPQLNAQVSRTGPNASLSNDAYLSSGAYSWLLNGAYDLDVWGGNGATVDAARADAHARRFALDAIKIDVAAAVMSTFVQASAIRARIVIAVRNLDKAKQTEALVAARVSNGYVPPLELVQQRTLVATQVRAVATLRLQETAAELALARLLNVAPAHFAPSIDDFDSLDVPPLAPDLPSTLLARRPDIAAAEARLAAADANIRAARAALLPSASISAALYNPGSSLARIVASPFYALSASLVATIFDGGHLRARRDLAEGQRAELIADYQRAVGTALNEVELALNAMSGADAEIAAQRDARAQARTALAIAEARYRAGGETWLTVLDAQRTLFAEEDLAIQLRQAKMLAEIALFRAMGGGWRNDGAATAGLRD</sequence>
<evidence type="ECO:0000256" key="2">
    <source>
        <dbReference type="RuleBase" id="RU362097"/>
    </source>
</evidence>
<comment type="similarity">
    <text evidence="1 2">Belongs to the outer membrane factor (OMF) (TC 1.B.17) family.</text>
</comment>
<organism evidence="3 4">
    <name type="scientific">Burkholderia ubonensis</name>
    <dbReference type="NCBI Taxonomy" id="101571"/>
    <lineage>
        <taxon>Bacteria</taxon>
        <taxon>Pseudomonadati</taxon>
        <taxon>Pseudomonadota</taxon>
        <taxon>Betaproteobacteria</taxon>
        <taxon>Burkholderiales</taxon>
        <taxon>Burkholderiaceae</taxon>
        <taxon>Burkholderia</taxon>
        <taxon>Burkholderia cepacia complex</taxon>
    </lineage>
</organism>
<evidence type="ECO:0000313" key="3">
    <source>
        <dbReference type="EMBL" id="KVP94101.1"/>
    </source>
</evidence>
<accession>A0AAW3MUQ3</accession>
<evidence type="ECO:0008006" key="5">
    <source>
        <dbReference type="Google" id="ProtNLM"/>
    </source>
</evidence>
<reference evidence="3 4" key="1">
    <citation type="submission" date="2015-11" db="EMBL/GenBank/DDBJ databases">
        <title>Expanding the genomic diversity of Burkholderia species for the development of highly accurate diagnostics.</title>
        <authorList>
            <person name="Sahl J."/>
            <person name="Keim P."/>
            <person name="Wagner D."/>
        </authorList>
    </citation>
    <scope>NUCLEOTIDE SEQUENCE [LARGE SCALE GENOMIC DNA]</scope>
    <source>
        <strain evidence="3 4">MSMB1808WGS</strain>
    </source>
</reference>
<dbReference type="Gene3D" id="2.20.200.10">
    <property type="entry name" value="Outer membrane efflux proteins (OEP)"/>
    <property type="match status" value="1"/>
</dbReference>
<dbReference type="Gene3D" id="1.20.1600.10">
    <property type="entry name" value="Outer membrane efflux proteins (OEP)"/>
    <property type="match status" value="1"/>
</dbReference>
<evidence type="ECO:0000256" key="1">
    <source>
        <dbReference type="ARBA" id="ARBA00007613"/>
    </source>
</evidence>
<dbReference type="EMBL" id="LPBJ01000074">
    <property type="protein sequence ID" value="KVP94101.1"/>
    <property type="molecule type" value="Genomic_DNA"/>
</dbReference>
<keyword evidence="2" id="KW-0812">Transmembrane</keyword>
<dbReference type="InterPro" id="IPR010131">
    <property type="entry name" value="MdtP/NodT-like"/>
</dbReference>
<keyword evidence="2" id="KW-1134">Transmembrane beta strand</keyword>
<dbReference type="Proteomes" id="UP000056453">
    <property type="component" value="Unassembled WGS sequence"/>
</dbReference>
<dbReference type="GO" id="GO:0015562">
    <property type="term" value="F:efflux transmembrane transporter activity"/>
    <property type="evidence" value="ECO:0007669"/>
    <property type="project" value="InterPro"/>
</dbReference>
<protein>
    <recommendedName>
        <fullName evidence="5">RND transporter</fullName>
    </recommendedName>
</protein>
<dbReference type="InterPro" id="IPR003423">
    <property type="entry name" value="OMP_efflux"/>
</dbReference>
<dbReference type="SUPFAM" id="SSF56954">
    <property type="entry name" value="Outer membrane efflux proteins (OEP)"/>
    <property type="match status" value="1"/>
</dbReference>
<dbReference type="Pfam" id="PF02321">
    <property type="entry name" value="OEP"/>
    <property type="match status" value="2"/>
</dbReference>
<proteinExistence type="inferred from homology"/>
<evidence type="ECO:0000313" key="4">
    <source>
        <dbReference type="Proteomes" id="UP000056453"/>
    </source>
</evidence>
<keyword evidence="2" id="KW-0449">Lipoprotein</keyword>
<dbReference type="PANTHER" id="PTHR30203:SF33">
    <property type="entry name" value="BLR4455 PROTEIN"/>
    <property type="match status" value="1"/>
</dbReference>
<comment type="subcellular location">
    <subcellularLocation>
        <location evidence="2">Cell membrane</location>
        <topology evidence="2">Lipid-anchor</topology>
    </subcellularLocation>
</comment>
<name>A0AAW3MUQ3_9BURK</name>
<gene>
    <name evidence="3" type="ORF">WJ96_13165</name>
</gene>
<keyword evidence="2" id="KW-0472">Membrane</keyword>
<dbReference type="NCBIfam" id="TIGR01845">
    <property type="entry name" value="outer_NodT"/>
    <property type="match status" value="1"/>
</dbReference>